<gene>
    <name evidence="1" type="ORF">OXU80_24885</name>
</gene>
<reference evidence="1" key="1">
    <citation type="submission" date="2022-11" db="EMBL/GenBank/DDBJ databases">
        <title>beta-Carotene-producing bacterium, Jeongeuplla avenae sp. nov., alleviates the salt stress of Arabidopsis seedlings.</title>
        <authorList>
            <person name="Jiang L."/>
            <person name="Lee J."/>
        </authorList>
    </citation>
    <scope>NUCLEOTIDE SEQUENCE</scope>
    <source>
        <strain evidence="1">DY_R2A_6</strain>
    </source>
</reference>
<name>A0ACD4NMS5_9HYPH</name>
<proteinExistence type="predicted"/>
<evidence type="ECO:0000313" key="2">
    <source>
        <dbReference type="Proteomes" id="UP001163223"/>
    </source>
</evidence>
<keyword evidence="2" id="KW-1185">Reference proteome</keyword>
<dbReference type="EMBL" id="CP113520">
    <property type="protein sequence ID" value="WAJ28024.1"/>
    <property type="molecule type" value="Genomic_DNA"/>
</dbReference>
<organism evidence="1 2">
    <name type="scientific">Antarcticirhabdus aurantiaca</name>
    <dbReference type="NCBI Taxonomy" id="2606717"/>
    <lineage>
        <taxon>Bacteria</taxon>
        <taxon>Pseudomonadati</taxon>
        <taxon>Pseudomonadota</taxon>
        <taxon>Alphaproteobacteria</taxon>
        <taxon>Hyphomicrobiales</taxon>
        <taxon>Aurantimonadaceae</taxon>
        <taxon>Antarcticirhabdus</taxon>
    </lineage>
</organism>
<protein>
    <submittedName>
        <fullName evidence="1">Uncharacterized protein</fullName>
    </submittedName>
</protein>
<dbReference type="Proteomes" id="UP001163223">
    <property type="component" value="Chromosome"/>
</dbReference>
<sequence>MGGPLAILSACAALCGRASSSAAASRQYLRENDLAVRRLGDPDPIAKGCGLLVVTSIRRVGKTRFAFAEKGERGVPAAVILVFGRDGTSVVDLAGWPMARPTELRTMFGAASMLGVSNVHRAATYAFGPLRVWRTALGWLRGGAAGAVILNPPEAARDLLDAPGRIAGEDHHHAVALAGLVASLFDKSRFVAPSTRSEREAA</sequence>
<accession>A0ACD4NMS5</accession>
<evidence type="ECO:0000313" key="1">
    <source>
        <dbReference type="EMBL" id="WAJ28024.1"/>
    </source>
</evidence>